<proteinExistence type="predicted"/>
<feature type="compositionally biased region" description="Low complexity" evidence="1">
    <location>
        <begin position="251"/>
        <end position="264"/>
    </location>
</feature>
<evidence type="ECO:0000313" key="2">
    <source>
        <dbReference type="EMBL" id="MBE1591265.1"/>
    </source>
</evidence>
<feature type="compositionally biased region" description="Basic and acidic residues" evidence="1">
    <location>
        <begin position="150"/>
        <end position="160"/>
    </location>
</feature>
<gene>
    <name evidence="2" type="ORF">H4W80_009523</name>
</gene>
<comment type="caution">
    <text evidence="2">The sequence shown here is derived from an EMBL/GenBank/DDBJ whole genome shotgun (WGS) entry which is preliminary data.</text>
</comment>
<organism evidence="2 3">
    <name type="scientific">Nonomuraea angiospora</name>
    <dbReference type="NCBI Taxonomy" id="46172"/>
    <lineage>
        <taxon>Bacteria</taxon>
        <taxon>Bacillati</taxon>
        <taxon>Actinomycetota</taxon>
        <taxon>Actinomycetes</taxon>
        <taxon>Streptosporangiales</taxon>
        <taxon>Streptosporangiaceae</taxon>
        <taxon>Nonomuraea</taxon>
    </lineage>
</organism>
<feature type="region of interest" description="Disordered" evidence="1">
    <location>
        <begin position="235"/>
        <end position="311"/>
    </location>
</feature>
<evidence type="ECO:0000313" key="3">
    <source>
        <dbReference type="Proteomes" id="UP000633509"/>
    </source>
</evidence>
<feature type="compositionally biased region" description="Polar residues" evidence="1">
    <location>
        <begin position="92"/>
        <end position="108"/>
    </location>
</feature>
<accession>A0ABR9MFA5</accession>
<protein>
    <submittedName>
        <fullName evidence="2">Uncharacterized protein</fullName>
    </submittedName>
</protein>
<sequence>MPPPHHHIGPSATSRLRRAWQFIRRIIGLPEVRRDTVAAAPTGQASMPAHRAEASAGSVGSWFPGKPRRSSRPQHPDPTSTRRRPAPHESAKSAQPSPTAGNAQRIRSLTTPPLLRRRGSCRPFGAPTSTKPPVPLTSGRTAGTSGTARKSTDYRARDSECPSSQQPPRTANDATPLKPPASTRWTARAANPQLTSGHLEWRWHRTVNTDCARAEGRRRQVPRIARGCFEGQGHQALTGIHPGGRHHRVLPTTGTPRTARPPSTTDDRHTSRRARPSSPRDDQHPPRRAGSPEPADHRRPREATPPHHPGR</sequence>
<name>A0ABR9MFA5_9ACTN</name>
<feature type="compositionally biased region" description="Low complexity" evidence="1">
    <location>
        <begin position="137"/>
        <end position="149"/>
    </location>
</feature>
<evidence type="ECO:0000256" key="1">
    <source>
        <dbReference type="SAM" id="MobiDB-lite"/>
    </source>
</evidence>
<feature type="compositionally biased region" description="Polar residues" evidence="1">
    <location>
        <begin position="161"/>
        <end position="173"/>
    </location>
</feature>
<feature type="compositionally biased region" description="Basic and acidic residues" evidence="1">
    <location>
        <begin position="294"/>
        <end position="305"/>
    </location>
</feature>
<feature type="region of interest" description="Disordered" evidence="1">
    <location>
        <begin position="39"/>
        <end position="193"/>
    </location>
</feature>
<dbReference type="EMBL" id="JADBEK010000001">
    <property type="protein sequence ID" value="MBE1591265.1"/>
    <property type="molecule type" value="Genomic_DNA"/>
</dbReference>
<keyword evidence="3" id="KW-1185">Reference proteome</keyword>
<dbReference type="Proteomes" id="UP000633509">
    <property type="component" value="Unassembled WGS sequence"/>
</dbReference>
<reference evidence="2 3" key="1">
    <citation type="submission" date="2020-10" db="EMBL/GenBank/DDBJ databases">
        <title>Sequencing the genomes of 1000 actinobacteria strains.</title>
        <authorList>
            <person name="Klenk H.-P."/>
        </authorList>
    </citation>
    <scope>NUCLEOTIDE SEQUENCE [LARGE SCALE GENOMIC DNA]</scope>
    <source>
        <strain evidence="2 3">DSM 43173</strain>
    </source>
</reference>